<feature type="compositionally biased region" description="Basic and acidic residues" evidence="1">
    <location>
        <begin position="15"/>
        <end position="24"/>
    </location>
</feature>
<dbReference type="Proteomes" id="UP001596317">
    <property type="component" value="Unassembled WGS sequence"/>
</dbReference>
<dbReference type="EMBL" id="JBHSWB010000001">
    <property type="protein sequence ID" value="MFC6660111.1"/>
    <property type="molecule type" value="Genomic_DNA"/>
</dbReference>
<evidence type="ECO:0000313" key="3">
    <source>
        <dbReference type="Proteomes" id="UP001596317"/>
    </source>
</evidence>
<evidence type="ECO:0000256" key="1">
    <source>
        <dbReference type="SAM" id="MobiDB-lite"/>
    </source>
</evidence>
<reference evidence="3" key="1">
    <citation type="journal article" date="2019" name="Int. J. Syst. Evol. Microbiol.">
        <title>The Global Catalogue of Microorganisms (GCM) 10K type strain sequencing project: providing services to taxonomists for standard genome sequencing and annotation.</title>
        <authorList>
            <consortium name="The Broad Institute Genomics Platform"/>
            <consortium name="The Broad Institute Genome Sequencing Center for Infectious Disease"/>
            <person name="Wu L."/>
            <person name="Ma J."/>
        </authorList>
    </citation>
    <scope>NUCLEOTIDE SEQUENCE [LARGE SCALE GENOMIC DNA]</scope>
    <source>
        <strain evidence="3">CCUG 63830</strain>
    </source>
</reference>
<sequence>MGDADGGLRAVVRYDPWRDTRAGEPPEGSTEPAFWWWKKRPKRRPTKPPVDPPVPPLPLTLADVFAGGGPPDPGAAREPPDGRSPAPGPGPVAAAGQSGGVPGRRVAPQCQCPESAGQAYFVPPTRWPEELDDRTNASGRLRLTFTDSFPGGGEGVLVLRVRVRRDVPVCAVHGPVTLLGHHAGQPLARGWHPALLPVGPLAVPFITELRLDVPVSRALLGRSSLALPGGFP</sequence>
<organism evidence="2 3">
    <name type="scientific">Deinococcus multiflagellatus</name>
    <dbReference type="NCBI Taxonomy" id="1656887"/>
    <lineage>
        <taxon>Bacteria</taxon>
        <taxon>Thermotogati</taxon>
        <taxon>Deinococcota</taxon>
        <taxon>Deinococci</taxon>
        <taxon>Deinococcales</taxon>
        <taxon>Deinococcaceae</taxon>
        <taxon>Deinococcus</taxon>
    </lineage>
</organism>
<feature type="compositionally biased region" description="Basic residues" evidence="1">
    <location>
        <begin position="37"/>
        <end position="46"/>
    </location>
</feature>
<evidence type="ECO:0000313" key="2">
    <source>
        <dbReference type="EMBL" id="MFC6660111.1"/>
    </source>
</evidence>
<protein>
    <submittedName>
        <fullName evidence="2">Uncharacterized protein</fullName>
    </submittedName>
</protein>
<feature type="compositionally biased region" description="Pro residues" evidence="1">
    <location>
        <begin position="47"/>
        <end position="58"/>
    </location>
</feature>
<name>A0ABW1ZIW7_9DEIO</name>
<dbReference type="RefSeq" id="WP_380054970.1">
    <property type="nucleotide sequence ID" value="NZ_JBHSWB010000001.1"/>
</dbReference>
<proteinExistence type="predicted"/>
<feature type="region of interest" description="Disordered" evidence="1">
    <location>
        <begin position="1"/>
        <end position="107"/>
    </location>
</feature>
<keyword evidence="3" id="KW-1185">Reference proteome</keyword>
<gene>
    <name evidence="2" type="ORF">ACFP90_06890</name>
</gene>
<accession>A0ABW1ZIW7</accession>
<comment type="caution">
    <text evidence="2">The sequence shown here is derived from an EMBL/GenBank/DDBJ whole genome shotgun (WGS) entry which is preliminary data.</text>
</comment>